<dbReference type="AlphaFoldDB" id="A0A831TEP7"/>
<dbReference type="Pfam" id="PF01636">
    <property type="entry name" value="APH"/>
    <property type="match status" value="1"/>
</dbReference>
<dbReference type="SUPFAM" id="SSF56112">
    <property type="entry name" value="Protein kinase-like (PK-like)"/>
    <property type="match status" value="1"/>
</dbReference>
<accession>A0A831TEP7</accession>
<proteinExistence type="predicted"/>
<dbReference type="EMBL" id="DSIY01000097">
    <property type="protein sequence ID" value="HEG90635.1"/>
    <property type="molecule type" value="Genomic_DNA"/>
</dbReference>
<evidence type="ECO:0000313" key="2">
    <source>
        <dbReference type="EMBL" id="HEG90635.1"/>
    </source>
</evidence>
<feature type="domain" description="Aminoglycoside phosphotransferase" evidence="1">
    <location>
        <begin position="95"/>
        <end position="305"/>
    </location>
</feature>
<evidence type="ECO:0000259" key="1">
    <source>
        <dbReference type="Pfam" id="PF01636"/>
    </source>
</evidence>
<sequence length="373" mass="41243">MATEQCSARPPDCLPLPSAFLVRYRCRDLAARQERRRIMLDRLTELAAESLRRDNPALEQVRIVGLEETGGQPSYRQWSVRLTWLAGGMRYLDTFVARTVPGAADPSRLSELGHRLDAAGIRVPALVGVSADPIQSLLLFETAPGQPAARVLAHTRLRWEISALAVTLARALASLHRLDWHSIAPWLADRDTPPEDVIDEQVDTLIEGLATRTERLPSSWREAIVRALAWLDLRRPVMSPLCLCHGGFSLDTVFLDHDEISGLYGWERAHVSDPATDLALLPYQARHLGLSPDDADLFLQTLLASYLQLSPHSLENLPFYVVAQLAALALDTADAALAWDSTATLEAATQFTEVLAALHRATQLADHTPWRSG</sequence>
<reference evidence="2" key="1">
    <citation type="journal article" date="2020" name="mSystems">
        <title>Genome- and Community-Level Interaction Insights into Carbon Utilization and Element Cycling Functions of Hydrothermarchaeota in Hydrothermal Sediment.</title>
        <authorList>
            <person name="Zhou Z."/>
            <person name="Liu Y."/>
            <person name="Xu W."/>
            <person name="Pan J."/>
            <person name="Luo Z.H."/>
            <person name="Li M."/>
        </authorList>
    </citation>
    <scope>NUCLEOTIDE SEQUENCE [LARGE SCALE GENOMIC DNA]</scope>
    <source>
        <strain evidence="2">SpSt-210</strain>
    </source>
</reference>
<dbReference type="Gene3D" id="3.90.1200.10">
    <property type="match status" value="1"/>
</dbReference>
<name>A0A831TEP7_9BACT</name>
<gene>
    <name evidence="2" type="ORF">ENP34_04215</name>
</gene>
<dbReference type="InterPro" id="IPR002575">
    <property type="entry name" value="Aminoglycoside_PTrfase"/>
</dbReference>
<comment type="caution">
    <text evidence="2">The sequence shown here is derived from an EMBL/GenBank/DDBJ whole genome shotgun (WGS) entry which is preliminary data.</text>
</comment>
<protein>
    <recommendedName>
        <fullName evidence="1">Aminoglycoside phosphotransferase domain-containing protein</fullName>
    </recommendedName>
</protein>
<organism evidence="2">
    <name type="scientific">Thermorudis peleae</name>
    <dbReference type="NCBI Taxonomy" id="1382356"/>
    <lineage>
        <taxon>Bacteria</taxon>
        <taxon>Pseudomonadati</taxon>
        <taxon>Thermomicrobiota</taxon>
        <taxon>Thermomicrobia</taxon>
        <taxon>Thermomicrobia incertae sedis</taxon>
        <taxon>Thermorudis</taxon>
    </lineage>
</organism>
<dbReference type="InterPro" id="IPR011009">
    <property type="entry name" value="Kinase-like_dom_sf"/>
</dbReference>